<accession>A0A5M3T1J3</accession>
<organism evidence="2 3">
    <name type="scientific">Limnospira platensis NIES-46</name>
    <dbReference type="NCBI Taxonomy" id="1236695"/>
    <lineage>
        <taxon>Bacteria</taxon>
        <taxon>Bacillati</taxon>
        <taxon>Cyanobacteriota</taxon>
        <taxon>Cyanophyceae</taxon>
        <taxon>Oscillatoriophycideae</taxon>
        <taxon>Oscillatoriales</taxon>
        <taxon>Sirenicapillariaceae</taxon>
        <taxon>Limnospira</taxon>
    </lineage>
</organism>
<proteinExistence type="predicted"/>
<keyword evidence="3" id="KW-1185">Reference proteome</keyword>
<name>A0A5M3T1J3_LIMPL</name>
<evidence type="ECO:0000313" key="3">
    <source>
        <dbReference type="Proteomes" id="UP000326169"/>
    </source>
</evidence>
<dbReference type="Proteomes" id="UP000326169">
    <property type="component" value="Unassembled WGS sequence"/>
</dbReference>
<sequence length="80" mass="9220">MTTEQLLEKWKTLDPEQQQQVLAFIEVIHPTPKPTQSSSRLGQQLRKIRQEIIESGPPLLTPEEIEQEKAERRGGYLNPS</sequence>
<dbReference type="RefSeq" id="WP_035735238.1">
    <property type="nucleotide sequence ID" value="NZ_BIMW01000074.1"/>
</dbReference>
<feature type="region of interest" description="Disordered" evidence="1">
    <location>
        <begin position="52"/>
        <end position="80"/>
    </location>
</feature>
<evidence type="ECO:0000256" key="1">
    <source>
        <dbReference type="SAM" id="MobiDB-lite"/>
    </source>
</evidence>
<dbReference type="GeneID" id="301682460"/>
<gene>
    <name evidence="2" type="ORF">NIES46_15940</name>
</gene>
<protein>
    <recommendedName>
        <fullName evidence="4">DUF2281 domain-containing protein</fullName>
    </recommendedName>
</protein>
<dbReference type="EMBL" id="BIMW01000074">
    <property type="protein sequence ID" value="GCE93543.1"/>
    <property type="molecule type" value="Genomic_DNA"/>
</dbReference>
<reference evidence="2 3" key="1">
    <citation type="journal article" date="2019" name="J Genomics">
        <title>The Draft Genome of a Hydrogen-producing Cyanobacterium, Arthrospira platensis NIES-46.</title>
        <authorList>
            <person name="Suzuki S."/>
            <person name="Yamaguchi H."/>
            <person name="Kawachi M."/>
        </authorList>
    </citation>
    <scope>NUCLEOTIDE SEQUENCE [LARGE SCALE GENOMIC DNA]</scope>
    <source>
        <strain evidence="2 3">NIES-46</strain>
    </source>
</reference>
<comment type="caution">
    <text evidence="2">The sequence shown here is derived from an EMBL/GenBank/DDBJ whole genome shotgun (WGS) entry which is preliminary data.</text>
</comment>
<evidence type="ECO:0000313" key="2">
    <source>
        <dbReference type="EMBL" id="GCE93543.1"/>
    </source>
</evidence>
<evidence type="ECO:0008006" key="4">
    <source>
        <dbReference type="Google" id="ProtNLM"/>
    </source>
</evidence>